<dbReference type="Gene3D" id="1.10.287.520">
    <property type="entry name" value="Helix hairpin bin"/>
    <property type="match status" value="1"/>
</dbReference>
<evidence type="ECO:0000256" key="5">
    <source>
        <dbReference type="ARBA" id="ARBA00022729"/>
    </source>
</evidence>
<feature type="disulfide bond" evidence="6">
    <location>
        <begin position="176"/>
        <end position="227"/>
    </location>
</feature>
<evidence type="ECO:0000256" key="6">
    <source>
        <dbReference type="PIRSR" id="PIRSR008129-1"/>
    </source>
</evidence>
<dbReference type="PIRSF" id="PIRSF008129">
    <property type="entry name" value="Noggin"/>
    <property type="match status" value="1"/>
</dbReference>
<dbReference type="PANTHER" id="PTHR10494:SF16">
    <property type="entry name" value="NOGGIN-2-LIKE"/>
    <property type="match status" value="1"/>
</dbReference>
<proteinExistence type="inferred from homology"/>
<dbReference type="GO" id="GO:0045596">
    <property type="term" value="P:negative regulation of cell differentiation"/>
    <property type="evidence" value="ECO:0007669"/>
    <property type="project" value="InterPro"/>
</dbReference>
<feature type="disulfide bond" evidence="6">
    <location>
        <begin position="205"/>
        <end position="214"/>
    </location>
</feature>
<keyword evidence="3" id="KW-0217">Developmental protein</keyword>
<dbReference type="STRING" id="6526.A0A2C9JTX5"/>
<organism evidence="8 9">
    <name type="scientific">Biomphalaria glabrata</name>
    <name type="common">Bloodfluke planorb</name>
    <name type="synonym">Freshwater snail</name>
    <dbReference type="NCBI Taxonomy" id="6526"/>
    <lineage>
        <taxon>Eukaryota</taxon>
        <taxon>Metazoa</taxon>
        <taxon>Spiralia</taxon>
        <taxon>Lophotrochozoa</taxon>
        <taxon>Mollusca</taxon>
        <taxon>Gastropoda</taxon>
        <taxon>Heterobranchia</taxon>
        <taxon>Euthyneura</taxon>
        <taxon>Panpulmonata</taxon>
        <taxon>Hygrophila</taxon>
        <taxon>Lymnaeoidea</taxon>
        <taxon>Planorbidae</taxon>
        <taxon>Biomphalaria</taxon>
    </lineage>
</organism>
<feature type="signal peptide" evidence="7">
    <location>
        <begin position="1"/>
        <end position="17"/>
    </location>
</feature>
<evidence type="ECO:0000256" key="1">
    <source>
        <dbReference type="ARBA" id="ARBA00004613"/>
    </source>
</evidence>
<dbReference type="GO" id="GO:0009953">
    <property type="term" value="P:dorsal/ventral pattern formation"/>
    <property type="evidence" value="ECO:0007669"/>
    <property type="project" value="TreeGrafter"/>
</dbReference>
<gene>
    <name evidence="8" type="primary">106068150</name>
</gene>
<comment type="similarity">
    <text evidence="2">Belongs to the noggin family.</text>
</comment>
<dbReference type="Proteomes" id="UP000076420">
    <property type="component" value="Unassembled WGS sequence"/>
</dbReference>
<evidence type="ECO:0000256" key="4">
    <source>
        <dbReference type="ARBA" id="ARBA00022525"/>
    </source>
</evidence>
<sequence length="235" mass="27394">MTASLTLLLGFILYTSAGTQPPDPFFMLLEANNQDVEKAYIGRRPSHSEQLPIEDLIESSDKIYDPRPSDINEKLLRKQLGAKFRSEFLSIRDPEKKMNQRIAFHNGRPVGRRPRFLGLLRSALLQDGSRIELNISKKERRKFQKYLWSLTFCPVIYSWKYLGIRFWPHWIKEGKCLMKRSCSLPEGMTCNPSSSSNIALLRWHCTDYENHNTCQWIRILYPIITECSCSCRADT</sequence>
<feature type="disulfide bond" evidence="6">
    <location>
        <begin position="182"/>
        <end position="229"/>
    </location>
</feature>
<accession>A0A2C9JTX5</accession>
<comment type="subcellular location">
    <subcellularLocation>
        <location evidence="1">Secreted</location>
    </subcellularLocation>
</comment>
<evidence type="ECO:0000313" key="9">
    <source>
        <dbReference type="Proteomes" id="UP000076420"/>
    </source>
</evidence>
<dbReference type="SUPFAM" id="SSF57501">
    <property type="entry name" value="Cystine-knot cytokines"/>
    <property type="match status" value="1"/>
</dbReference>
<evidence type="ECO:0000256" key="2">
    <source>
        <dbReference type="ARBA" id="ARBA00007480"/>
    </source>
</evidence>
<feature type="disulfide bond" evidence="6">
    <location>
        <begin position="153"/>
        <end position="190"/>
    </location>
</feature>
<dbReference type="AlphaFoldDB" id="A0A2C9JTX5"/>
<evidence type="ECO:0000313" key="8">
    <source>
        <dbReference type="EnsemblMetazoa" id="BGLB008033-PB"/>
    </source>
</evidence>
<dbReference type="InterPro" id="IPR008717">
    <property type="entry name" value="Noggin"/>
</dbReference>
<dbReference type="VEuPathDB" id="VectorBase:BGLB008033"/>
<evidence type="ECO:0000256" key="7">
    <source>
        <dbReference type="SAM" id="SignalP"/>
    </source>
</evidence>
<protein>
    <recommendedName>
        <fullName evidence="10">Noggin</fullName>
    </recommendedName>
</protein>
<dbReference type="VEuPathDB" id="VectorBase:BGLAX_034518"/>
<evidence type="ECO:0000256" key="3">
    <source>
        <dbReference type="ARBA" id="ARBA00022473"/>
    </source>
</evidence>
<evidence type="ECO:0008006" key="10">
    <source>
        <dbReference type="Google" id="ProtNLM"/>
    </source>
</evidence>
<name>A0A2C9JTX5_BIOGL</name>
<dbReference type="GO" id="GO:0030514">
    <property type="term" value="P:negative regulation of BMP signaling pathway"/>
    <property type="evidence" value="ECO:0007669"/>
    <property type="project" value="InterPro"/>
</dbReference>
<keyword evidence="4" id="KW-0964">Secreted</keyword>
<dbReference type="Pfam" id="PF05806">
    <property type="entry name" value="Noggin"/>
    <property type="match status" value="1"/>
</dbReference>
<keyword evidence="6" id="KW-1015">Disulfide bond</keyword>
<feature type="chain" id="PRO_5011976782" description="Noggin" evidence="7">
    <location>
        <begin position="18"/>
        <end position="235"/>
    </location>
</feature>
<dbReference type="PANTHER" id="PTHR10494">
    <property type="entry name" value="BONE MORPHOGENETIC PROTEIN INHIBITOR, NOGGIN"/>
    <property type="match status" value="1"/>
</dbReference>
<dbReference type="Gene3D" id="2.10.90.10">
    <property type="entry name" value="Cystine-knot cytokines"/>
    <property type="match status" value="1"/>
</dbReference>
<dbReference type="InterPro" id="IPR029034">
    <property type="entry name" value="Cystine-knot_cytokine"/>
</dbReference>
<dbReference type="OrthoDB" id="5950649at2759"/>
<dbReference type="KEGG" id="bgt:106068150"/>
<keyword evidence="5 7" id="KW-0732">Signal</keyword>
<reference evidence="8" key="1">
    <citation type="submission" date="2020-05" db="UniProtKB">
        <authorList>
            <consortium name="EnsemblMetazoa"/>
        </authorList>
    </citation>
    <scope>IDENTIFICATION</scope>
    <source>
        <strain evidence="8">BB02</strain>
    </source>
</reference>
<dbReference type="GO" id="GO:0005615">
    <property type="term" value="C:extracellular space"/>
    <property type="evidence" value="ECO:0007669"/>
    <property type="project" value="TreeGrafter"/>
</dbReference>
<dbReference type="EnsemblMetazoa" id="BGLB008033-RB">
    <property type="protein sequence ID" value="BGLB008033-PB"/>
    <property type="gene ID" value="BGLB008033"/>
</dbReference>